<gene>
    <name evidence="2" type="ORF">QR98_0060800</name>
</gene>
<sequence>MKEYDYRITHRENNMKACQFSKTFQPFILSSSPSSSIASEVLAIASEFTQPNRTEPNQTKPNQTEPNLEHRN</sequence>
<feature type="compositionally biased region" description="Polar residues" evidence="1">
    <location>
        <begin position="47"/>
        <end position="66"/>
    </location>
</feature>
<dbReference type="EMBL" id="JXLN01011713">
    <property type="protein sequence ID" value="KPM07583.1"/>
    <property type="molecule type" value="Genomic_DNA"/>
</dbReference>
<feature type="region of interest" description="Disordered" evidence="1">
    <location>
        <begin position="47"/>
        <end position="72"/>
    </location>
</feature>
<proteinExistence type="predicted"/>
<accession>A0A132A9E4</accession>
<evidence type="ECO:0000256" key="1">
    <source>
        <dbReference type="SAM" id="MobiDB-lite"/>
    </source>
</evidence>
<protein>
    <submittedName>
        <fullName evidence="2">Uncharacterized protein</fullName>
    </submittedName>
</protein>
<comment type="caution">
    <text evidence="2">The sequence shown here is derived from an EMBL/GenBank/DDBJ whole genome shotgun (WGS) entry which is preliminary data.</text>
</comment>
<dbReference type="VEuPathDB" id="VectorBase:SSCA004061"/>
<dbReference type="AlphaFoldDB" id="A0A132A9E4"/>
<name>A0A132A9E4_SARSC</name>
<reference evidence="2 3" key="1">
    <citation type="journal article" date="2015" name="Parasit. Vectors">
        <title>Draft genome of the scabies mite.</title>
        <authorList>
            <person name="Rider S.D.Jr."/>
            <person name="Morgan M.S."/>
            <person name="Arlian L.G."/>
        </authorList>
    </citation>
    <scope>NUCLEOTIDE SEQUENCE [LARGE SCALE GENOMIC DNA]</scope>
    <source>
        <strain evidence="2">Arlian Lab</strain>
    </source>
</reference>
<evidence type="ECO:0000313" key="2">
    <source>
        <dbReference type="EMBL" id="KPM07583.1"/>
    </source>
</evidence>
<evidence type="ECO:0000313" key="3">
    <source>
        <dbReference type="Proteomes" id="UP000616769"/>
    </source>
</evidence>
<organism evidence="2 3">
    <name type="scientific">Sarcoptes scabiei</name>
    <name type="common">Itch mite</name>
    <name type="synonym">Acarus scabiei</name>
    <dbReference type="NCBI Taxonomy" id="52283"/>
    <lineage>
        <taxon>Eukaryota</taxon>
        <taxon>Metazoa</taxon>
        <taxon>Ecdysozoa</taxon>
        <taxon>Arthropoda</taxon>
        <taxon>Chelicerata</taxon>
        <taxon>Arachnida</taxon>
        <taxon>Acari</taxon>
        <taxon>Acariformes</taxon>
        <taxon>Sarcoptiformes</taxon>
        <taxon>Astigmata</taxon>
        <taxon>Psoroptidia</taxon>
        <taxon>Sarcoptoidea</taxon>
        <taxon>Sarcoptidae</taxon>
        <taxon>Sarcoptinae</taxon>
        <taxon>Sarcoptes</taxon>
    </lineage>
</organism>
<dbReference type="Proteomes" id="UP000616769">
    <property type="component" value="Unassembled WGS sequence"/>
</dbReference>